<gene>
    <name evidence="17" type="ORF">CAPTEDRAFT_192888</name>
</gene>
<keyword evidence="9 10" id="KW-0424">Laminin EGF-like domain</keyword>
<feature type="domain" description="Laminin IV type A" evidence="15">
    <location>
        <begin position="961"/>
        <end position="1128"/>
    </location>
</feature>
<feature type="domain" description="Laminin G" evidence="13">
    <location>
        <begin position="2228"/>
        <end position="2418"/>
    </location>
</feature>
<dbReference type="FunFam" id="2.10.25.10:FF:000242">
    <property type="entry name" value="Laminin subunit alpha 1"/>
    <property type="match status" value="1"/>
</dbReference>
<feature type="disulfide bond" evidence="10">
    <location>
        <begin position="736"/>
        <end position="753"/>
    </location>
</feature>
<keyword evidence="2" id="KW-0964">Secreted</keyword>
<dbReference type="OMA" id="TRYANEG"/>
<name>R7TWK0_CAPTE</name>
<dbReference type="SMART" id="SM00281">
    <property type="entry name" value="LamB"/>
    <property type="match status" value="1"/>
</dbReference>
<dbReference type="CDD" id="cd00055">
    <property type="entry name" value="EGF_Lam"/>
    <property type="match status" value="15"/>
</dbReference>
<feature type="disulfide bond" evidence="10">
    <location>
        <begin position="1447"/>
        <end position="1456"/>
    </location>
</feature>
<feature type="disulfide bond" evidence="10">
    <location>
        <begin position="849"/>
        <end position="858"/>
    </location>
</feature>
<keyword evidence="5" id="KW-0677">Repeat</keyword>
<comment type="caution">
    <text evidence="10">Lacks conserved residue(s) required for the propagation of feature annotation.</text>
</comment>
<keyword evidence="7 10" id="KW-1015">Disulfide bond</keyword>
<proteinExistence type="predicted"/>
<reference evidence="17 19" key="2">
    <citation type="journal article" date="2013" name="Nature">
        <title>Insights into bilaterian evolution from three spiralian genomes.</title>
        <authorList>
            <person name="Simakov O."/>
            <person name="Marletaz F."/>
            <person name="Cho S.J."/>
            <person name="Edsinger-Gonzales E."/>
            <person name="Havlak P."/>
            <person name="Hellsten U."/>
            <person name="Kuo D.H."/>
            <person name="Larsson T."/>
            <person name="Lv J."/>
            <person name="Arendt D."/>
            <person name="Savage R."/>
            <person name="Osoegawa K."/>
            <person name="de Jong P."/>
            <person name="Grimwood J."/>
            <person name="Chapman J.A."/>
            <person name="Shapiro H."/>
            <person name="Aerts A."/>
            <person name="Otillar R.P."/>
            <person name="Terry A.Y."/>
            <person name="Boore J.L."/>
            <person name="Grigoriev I.V."/>
            <person name="Lindberg D.R."/>
            <person name="Seaver E.C."/>
            <person name="Weisblat D.A."/>
            <person name="Putnam N.H."/>
            <person name="Rokhsar D.S."/>
        </authorList>
    </citation>
    <scope>NUCLEOTIDE SEQUENCE</scope>
    <source>
        <strain evidence="17 19">I ESC-2004</strain>
    </source>
</reference>
<dbReference type="SMART" id="SM00136">
    <property type="entry name" value="LamNT"/>
    <property type="match status" value="1"/>
</dbReference>
<dbReference type="InterPro" id="IPR002049">
    <property type="entry name" value="LE_dom"/>
</dbReference>
<feature type="domain" description="Laminin G" evidence="13">
    <location>
        <begin position="2424"/>
        <end position="2656"/>
    </location>
</feature>
<evidence type="ECO:0000256" key="12">
    <source>
        <dbReference type="SAM" id="SignalP"/>
    </source>
</evidence>
<dbReference type="PANTHER" id="PTHR10574">
    <property type="entry name" value="NETRIN/LAMININ-RELATED"/>
    <property type="match status" value="1"/>
</dbReference>
<feature type="disulfide bond" evidence="10">
    <location>
        <begin position="1183"/>
        <end position="1192"/>
    </location>
</feature>
<dbReference type="Gene3D" id="2.170.300.10">
    <property type="entry name" value="Tie2 ligand-binding domain superfamily"/>
    <property type="match status" value="2"/>
</dbReference>
<dbReference type="PROSITE" id="PS50025">
    <property type="entry name" value="LAM_G_DOMAIN"/>
    <property type="match status" value="5"/>
</dbReference>
<feature type="domain" description="Laminin N-terminal" evidence="16">
    <location>
        <begin position="16"/>
        <end position="257"/>
    </location>
</feature>
<reference evidence="19" key="1">
    <citation type="submission" date="2012-12" db="EMBL/GenBank/DDBJ databases">
        <authorList>
            <person name="Hellsten U."/>
            <person name="Grimwood J."/>
            <person name="Chapman J.A."/>
            <person name="Shapiro H."/>
            <person name="Aerts A."/>
            <person name="Otillar R.P."/>
            <person name="Terry A.Y."/>
            <person name="Boore J.L."/>
            <person name="Simakov O."/>
            <person name="Marletaz F."/>
            <person name="Cho S.-J."/>
            <person name="Edsinger-Gonzales E."/>
            <person name="Havlak P."/>
            <person name="Kuo D.-H."/>
            <person name="Larsson T."/>
            <person name="Lv J."/>
            <person name="Arendt D."/>
            <person name="Savage R."/>
            <person name="Osoegawa K."/>
            <person name="de Jong P."/>
            <person name="Lindberg D.R."/>
            <person name="Seaver E.C."/>
            <person name="Weisblat D.A."/>
            <person name="Putnam N.H."/>
            <person name="Grigoriev I.V."/>
            <person name="Rokhsar D.S."/>
        </authorList>
    </citation>
    <scope>NUCLEOTIDE SEQUENCE</scope>
    <source>
        <strain evidence="19">I ESC-2004</strain>
    </source>
</reference>
<dbReference type="FunFam" id="2.10.25.10:FF:000188">
    <property type="entry name" value="Laminin subunit gamma 2"/>
    <property type="match status" value="1"/>
</dbReference>
<dbReference type="PROSITE" id="PS50027">
    <property type="entry name" value="EGF_LAM_2"/>
    <property type="match status" value="9"/>
</dbReference>
<evidence type="ECO:0000259" key="16">
    <source>
        <dbReference type="PROSITE" id="PS51117"/>
    </source>
</evidence>
<feature type="domain" description="Laminin EGF-like" evidence="14">
    <location>
        <begin position="1424"/>
        <end position="1473"/>
    </location>
</feature>
<keyword evidence="19" id="KW-1185">Reference proteome</keyword>
<dbReference type="GO" id="GO:0009888">
    <property type="term" value="P:tissue development"/>
    <property type="evidence" value="ECO:0007669"/>
    <property type="project" value="TreeGrafter"/>
</dbReference>
<evidence type="ECO:0000256" key="1">
    <source>
        <dbReference type="ARBA" id="ARBA00004302"/>
    </source>
</evidence>
<dbReference type="SUPFAM" id="SSF57196">
    <property type="entry name" value="EGF/Laminin"/>
    <property type="match status" value="10"/>
</dbReference>
<feature type="disulfide bond" evidence="10">
    <location>
        <begin position="1343"/>
        <end position="1352"/>
    </location>
</feature>
<dbReference type="Proteomes" id="UP000014760">
    <property type="component" value="Unassembled WGS sequence"/>
</dbReference>
<feature type="domain" description="Laminin EGF-like" evidence="14">
    <location>
        <begin position="828"/>
        <end position="875"/>
    </location>
</feature>
<dbReference type="InterPro" id="IPR013320">
    <property type="entry name" value="ConA-like_dom_sf"/>
</dbReference>
<dbReference type="Gene3D" id="2.60.120.200">
    <property type="match status" value="5"/>
</dbReference>
<keyword evidence="11" id="KW-0175">Coiled coil</keyword>
<feature type="domain" description="Laminin G" evidence="13">
    <location>
        <begin position="2871"/>
        <end position="3052"/>
    </location>
</feature>
<dbReference type="InterPro" id="IPR008211">
    <property type="entry name" value="Laminin_N"/>
</dbReference>
<feature type="domain" description="Laminin EGF-like" evidence="14">
    <location>
        <begin position="380"/>
        <end position="447"/>
    </location>
</feature>
<dbReference type="HOGENOM" id="CLU_226700_0_0_1"/>
<feature type="domain" description="Laminin EGF-like" evidence="14">
    <location>
        <begin position="1275"/>
        <end position="1321"/>
    </location>
</feature>
<dbReference type="Pfam" id="PF00052">
    <property type="entry name" value="Laminin_B"/>
    <property type="match status" value="1"/>
</dbReference>
<dbReference type="InterPro" id="IPR000742">
    <property type="entry name" value="EGF"/>
</dbReference>
<dbReference type="PROSITE" id="PS01248">
    <property type="entry name" value="EGF_LAM_1"/>
    <property type="match status" value="4"/>
</dbReference>
<evidence type="ECO:0000313" key="17">
    <source>
        <dbReference type="EMBL" id="ELT98288.1"/>
    </source>
</evidence>
<dbReference type="FunFam" id="2.10.25.10:FF:000090">
    <property type="entry name" value="laminin subunit alpha"/>
    <property type="match status" value="5"/>
</dbReference>
<evidence type="ECO:0000256" key="3">
    <source>
        <dbReference type="ARBA" id="ARBA00022530"/>
    </source>
</evidence>
<dbReference type="STRING" id="283909.R7TWK0"/>
<dbReference type="Pfam" id="PF00053">
    <property type="entry name" value="EGF_laminin"/>
    <property type="match status" value="14"/>
</dbReference>
<dbReference type="PROSITE" id="PS51117">
    <property type="entry name" value="LAMININ_NTER"/>
    <property type="match status" value="1"/>
</dbReference>
<dbReference type="FunFam" id="2.10.25.10:FF:000106">
    <property type="entry name" value="Heparan sulfate proteoglycan 2"/>
    <property type="match status" value="1"/>
</dbReference>
<dbReference type="EMBL" id="AMQN01010534">
    <property type="status" value="NOT_ANNOTATED_CDS"/>
    <property type="molecule type" value="Genomic_DNA"/>
</dbReference>
<organism evidence="17">
    <name type="scientific">Capitella teleta</name>
    <name type="common">Polychaete worm</name>
    <dbReference type="NCBI Taxonomy" id="283909"/>
    <lineage>
        <taxon>Eukaryota</taxon>
        <taxon>Metazoa</taxon>
        <taxon>Spiralia</taxon>
        <taxon>Lophotrochozoa</taxon>
        <taxon>Annelida</taxon>
        <taxon>Polychaeta</taxon>
        <taxon>Sedentaria</taxon>
        <taxon>Scolecida</taxon>
        <taxon>Capitellidae</taxon>
        <taxon>Capitella</taxon>
    </lineage>
</organism>
<evidence type="ECO:0000256" key="2">
    <source>
        <dbReference type="ARBA" id="ARBA00022525"/>
    </source>
</evidence>
<feature type="disulfide bond" evidence="10">
    <location>
        <begin position="1294"/>
        <end position="1303"/>
    </location>
</feature>
<dbReference type="Pfam" id="PF24973">
    <property type="entry name" value="EGF_LMN_ATRN"/>
    <property type="match status" value="2"/>
</dbReference>
<feature type="chain" id="PRO_5008787431" description="Laminin EGF-like domain-containing protein" evidence="12">
    <location>
        <begin position="21"/>
        <end position="3060"/>
    </location>
</feature>
<dbReference type="SMART" id="SM00282">
    <property type="entry name" value="LamG"/>
    <property type="match status" value="5"/>
</dbReference>
<evidence type="ECO:0008006" key="20">
    <source>
        <dbReference type="Google" id="ProtNLM"/>
    </source>
</evidence>
<evidence type="ECO:0000256" key="10">
    <source>
        <dbReference type="PROSITE-ProRule" id="PRU00460"/>
    </source>
</evidence>
<feature type="domain" description="Laminin G" evidence="13">
    <location>
        <begin position="2034"/>
        <end position="2213"/>
    </location>
</feature>
<evidence type="ECO:0000259" key="14">
    <source>
        <dbReference type="PROSITE" id="PS50027"/>
    </source>
</evidence>
<evidence type="ECO:0000256" key="6">
    <source>
        <dbReference type="ARBA" id="ARBA00022869"/>
    </source>
</evidence>
<dbReference type="FunFam" id="2.10.25.10:FF:000069">
    <property type="entry name" value="Laminin subunit alpha 1"/>
    <property type="match status" value="1"/>
</dbReference>
<dbReference type="PRINTS" id="PR00011">
    <property type="entry name" value="EGFLAMININ"/>
</dbReference>
<evidence type="ECO:0000256" key="7">
    <source>
        <dbReference type="ARBA" id="ARBA00023157"/>
    </source>
</evidence>
<evidence type="ECO:0000256" key="8">
    <source>
        <dbReference type="ARBA" id="ARBA00023180"/>
    </source>
</evidence>
<feature type="domain" description="Laminin G" evidence="13">
    <location>
        <begin position="2668"/>
        <end position="2865"/>
    </location>
</feature>
<feature type="disulfide bond" evidence="10">
    <location>
        <begin position="734"/>
        <end position="746"/>
    </location>
</feature>
<feature type="disulfide bond" evidence="10">
    <location>
        <begin position="876"/>
        <end position="888"/>
    </location>
</feature>
<feature type="disulfide bond" evidence="10">
    <location>
        <begin position="1355"/>
        <end position="1369"/>
    </location>
</feature>
<dbReference type="OrthoDB" id="5985440at2759"/>
<evidence type="ECO:0000259" key="15">
    <source>
        <dbReference type="PROSITE" id="PS51115"/>
    </source>
</evidence>
<dbReference type="Pfam" id="PF02210">
    <property type="entry name" value="Laminin_G_2"/>
    <property type="match status" value="5"/>
</dbReference>
<evidence type="ECO:0000256" key="4">
    <source>
        <dbReference type="ARBA" id="ARBA00022729"/>
    </source>
</evidence>
<sequence length="3060" mass="331274">MARNTLAICLLAALSGVGFCQLEWVDVASGKLTLANVTCGVVGPEYYVTSEFEKSAVRVIDANKHSCSPGDPNFSPSNMVDGDPSTVWQSSSRSNLINIFKNLGQDPGGGKAEIFTDLQQEFDVQRITIQFGKAYPPGTIILYKSTTGFRNSQMTAFAYLVSSSADCADTPAGQVTSTPSSLESATCVTYPIDVEEAPEAADDYQVVFDFSNIVGNLGSWSNMRYLKIEFRDMRLTLGLNGNVFQHYTVRNLEVLAECKCNGHQTTCDRSNVTSQYECVCGGNTMGENCEECLPFYNQKPFLYGIACEACNCYGHADSCYYDAGVAAQKTSLNALNVFEGGGVCVDCRDNTTGINCNDCLPYHYRPITNNQYQSNPCLRCDCSGPGIRLNTVTGLLGDCVMNNDGTLPVGVNPGDCFCKANVMGKNCDKCKVGYYNLQPTNPDGCQECACNVNGTIASTIECDALVTGNCPCKANVEERRCDRCKDNFYGLSADNIAGCTACNCDPGGAFDLPCNKATGQCSCRKNILGLQCTEPSILNYYPDLHFINSEFEHLDDKWDRATPGYFGFGYAPLETNGAATTDISTPTLNDFSGKYYLLVRYSNPAAFSTTSYLALDGYRANILTQGNDISFPPCNTWCYVQVGVDTNLVFNMADGENYRVRVSVNGTVKLDRVVALPIEFVDTAPVLGADGAQEFAVVCDAIDNDISGGTDDGAFCLKSVFSLTARYLRGALFCNCDETGSLGGDCESYGGQCNCKPGVMGRRCNECQLEFHSLSATGCQPCNCQTTYKICNAETGQCTCPPLAQGKQCEECTPNAWNWNATLGCEACNCDPVGSMSLQCNAETGICSCKPGVTGAKCDQCFDDFTGFSNGGCSPCQCDPDGSTSSICSKTTAQCPCKKYVGGLRCDQCAAGAFNNDIDHQDGCLKCVCMGITNNCRSSSWRYSTSNLEITNTNAGTTLHVTANGITVLQDVNTTQVNGYTAASIQLGEDSRNYWSHSNHFRGNLLGIYEGSIEFTVRYVTEDKGADPLDANLIIVGRNKKQFFFNAGAVPEDVYYVVDVEISMENMLMNLTGENTTRSDLLLALTDVDMVLIPASFYPRSHKSYIGNIKYTVAKPSGLGALAVGVEQCTCPLGYSGSSCEVCSDGYRRYDQIGDPYLGKCEKCECYNHASICDPDTGACVDCQHKTQGYSCEECIDGFFGVPTRGTQYDCSECPCYTPRVVNSTCSLENNPITLVDEAQCTFCAEGYMGRLCDTCAPFYFGNPKLEFIGTCQKCFCNNNTNQCSSVNGVCLGCDFNTTGNNCERCAPGFYGNATERTCTPCDCDLKGSLSTVCKHIDGQCECQPGVGGRVCDACIENYYGYDTGDIGCTDCACNEFGSVSLQCNQTGVCTCLDGVNSSSAKCDLCNLGNFGLPNQACEGEKSCACNATGSLNLNLPCELVSGQCGCKPGVGGRQCDECQRMYHSYGESGCERCGECEFSLGNDSIRVQDLWKGYYNETNQVYEVQQQDEVLQNVSTVIQDTLNSLGASNDQLKFLQSTLANLNLKEGIYNSSIMGILERVTLLVDASKQLQAFAEDDLLRLQNLNLQAHTALDLANEMTASLPDTIAIISTYNVSSGLLLDLGRGIYIGLNTSFEDERRKVQDELTIINVLGVEIAAVQTTTNVLSAQIADINATIVSADTQFTTLSDRITTLNIFLRNLDIVIKEVESQINSSVINKKEAEALLASTMEILTEVSATLTQAENDYNTGALAFQDCNTLIDGPSGAFTSLPIDPTLTVGVDLTGITSWIQAANKLNITLGEMDDTLTAFSSRVSAAEARVSNYEQQAQEILEVYDAVKARGQGAVDALENYEQVVATLQESYNMAVDALATMKATSGQLNTVSVADLEAKATTSLQNSLISKDEASVWNNAASNSGVTLDLSAGNTAADAAIRVADQVLSSDRVLQRQVANQETTVDEIETAYTNAKILENTITTEVDAFQKELRDSVQNSLDTIQNDYLTINSTIPLLDARIAALEEKILKAKGMLAELEQPVRYGMNTYEEMDNPDADKALKYTEISFDFKYNNQPSGVLFFGETTTSAEKVLLQIVNTKLVFEFAASNGEIVTMTSPVELCFDCWFQVYASRYENHGQLSVTKTSTGGRAVTSQDGTSDITRISIGSPLYVGGIPSNYSMNKVYDTGLGFAGCIYNIQYNGLNLLIWQKLLSVDSTASCCARPPASPVPPSIDAVCFYGFGFMTVQMDAEFSVVTSAEMSIQFRTFSPNAVIFVVDSPNTEAYYGLYVVNGQVVMVVSSGGYGTDLLLSSGRIYNDGEWYQATLLSNITYATMTIEFVDKTINTQIDFRSNNARLLNLTGLFEATMTFGGQNPDIGVIHGPVSDSFAGCMRNWRHTSVSSPGLKAYPLVDKQLQKYQEVNYDSCFDSVISGLGVYKEGGYGALQSDQYSVVSTLEFDLYTYDPSGVLLYAHLLGSSDFFVYVGLFNGDVYLIFNQGLGVQPPVRTIGKYLADGNKHTISIDFRFQTSVEDRRCIVFRPAGTTISLVACTGSASPALSVDGDTIYGSVTMSENMRFTDGTMYVGGIPPNLGFNPDNVPAPDSNVGGVRNVKVNGVLVDMFGPVLQRQNRKFTYLSGLPAPLDVPPPPPYPTTPAPPTTPEPTCAAAIAFAPSHVGVRFGEFDQSYVAYNLPAGQENFFLNAFSLRISFRAVQPNGLLAYFASADVPNPIEWFAVYIYGGYIYISMKSNVNTVKTRNIRSVMKYDNGQWWDLELLRINNFMAVIVPSIRDYNNNALNSNPKSNVTVGSKIYVGGVPASLTGIPFTTEPSDNPILSGMSPFHGCIRSVVATTHDYVNINFGAQTEVEDVGTSGCYDNVVAGTFFNETEAFVRVESNAIKTFSLVPSFKAKITFKGVSRNGVLMAAWQSNEQYMLVALEDGRIVVSLRNTNGDKQPSSIYYNSLLNDFIVCNDQPHTMEMTISETGLSVTVDSGSVETTAYRQGFVFTPIYFIKVYAGGLPNGVTPPIGQSSFNGCIQEMAINNVPYALSYSSERFGIISGCPASDTDEG</sequence>
<feature type="domain" description="Laminin EGF-like" evidence="14">
    <location>
        <begin position="1322"/>
        <end position="1371"/>
    </location>
</feature>
<dbReference type="Gene3D" id="2.10.25.10">
    <property type="entry name" value="Laminin"/>
    <property type="match status" value="10"/>
</dbReference>
<dbReference type="CDD" id="cd00110">
    <property type="entry name" value="LamG"/>
    <property type="match status" value="5"/>
</dbReference>
<keyword evidence="3" id="KW-0272">Extracellular matrix</keyword>
<accession>R7TWK0</accession>
<keyword evidence="4 12" id="KW-0732">Signal</keyword>
<dbReference type="SUPFAM" id="SSF49899">
    <property type="entry name" value="Concanavalin A-like lectins/glucanases"/>
    <property type="match status" value="5"/>
</dbReference>
<feature type="disulfide bond" evidence="10">
    <location>
        <begin position="472"/>
        <end position="481"/>
    </location>
</feature>
<evidence type="ECO:0000256" key="5">
    <source>
        <dbReference type="ARBA" id="ARBA00022737"/>
    </source>
</evidence>
<feature type="domain" description="Laminin EGF-like" evidence="14">
    <location>
        <begin position="1164"/>
        <end position="1213"/>
    </location>
</feature>
<feature type="domain" description="Laminin EGF-like" evidence="14">
    <location>
        <begin position="448"/>
        <end position="501"/>
    </location>
</feature>
<feature type="disulfide bond" evidence="10">
    <location>
        <begin position="755"/>
        <end position="764"/>
    </location>
</feature>
<dbReference type="InterPro" id="IPR000034">
    <property type="entry name" value="Laminin_IV"/>
</dbReference>
<feature type="disulfide bond" evidence="10">
    <location>
        <begin position="1322"/>
        <end position="1334"/>
    </location>
</feature>
<dbReference type="InterPro" id="IPR050440">
    <property type="entry name" value="Laminin/Netrin_ECM"/>
</dbReference>
<feature type="disulfide bond" evidence="10">
    <location>
        <begin position="897"/>
        <end position="906"/>
    </location>
</feature>
<keyword evidence="6" id="KW-0084">Basement membrane</keyword>
<dbReference type="InterPro" id="IPR001791">
    <property type="entry name" value="Laminin_G"/>
</dbReference>
<dbReference type="InterPro" id="IPR008979">
    <property type="entry name" value="Galactose-bd-like_sf"/>
</dbReference>
<feature type="domain" description="Laminin EGF-like" evidence="14">
    <location>
        <begin position="876"/>
        <end position="926"/>
    </location>
</feature>
<evidence type="ECO:0000313" key="19">
    <source>
        <dbReference type="Proteomes" id="UP000014760"/>
    </source>
</evidence>
<feature type="disulfide bond" evidence="10">
    <location>
        <begin position="828"/>
        <end position="840"/>
    </location>
</feature>
<dbReference type="PROSITE" id="PS00022">
    <property type="entry name" value="EGF_1"/>
    <property type="match status" value="2"/>
</dbReference>
<dbReference type="InterPro" id="IPR056863">
    <property type="entry name" value="LMN_ATRN_NET-like_EGF"/>
</dbReference>
<dbReference type="EnsemblMetazoa" id="CapteT192888">
    <property type="protein sequence ID" value="CapteP192888"/>
    <property type="gene ID" value="CapteG192888"/>
</dbReference>
<feature type="disulfide bond" evidence="10">
    <location>
        <begin position="1324"/>
        <end position="1341"/>
    </location>
</feature>
<feature type="coiled-coil region" evidence="11">
    <location>
        <begin position="1807"/>
        <end position="1841"/>
    </location>
</feature>
<evidence type="ECO:0000256" key="9">
    <source>
        <dbReference type="ARBA" id="ARBA00023292"/>
    </source>
</evidence>
<dbReference type="EMBL" id="KB308081">
    <property type="protein sequence ID" value="ELT98288.1"/>
    <property type="molecule type" value="Genomic_DNA"/>
</dbReference>
<dbReference type="PANTHER" id="PTHR10574:SF442">
    <property type="entry name" value="LAMININ-LIKE PROTEIN EPI-1"/>
    <property type="match status" value="1"/>
</dbReference>
<evidence type="ECO:0000256" key="11">
    <source>
        <dbReference type="SAM" id="Coils"/>
    </source>
</evidence>
<comment type="subcellular location">
    <subcellularLocation>
        <location evidence="1">Secreted</location>
        <location evidence="1">Extracellular space</location>
        <location evidence="1">Extracellular matrix</location>
        <location evidence="1">Basement membrane</location>
    </subcellularLocation>
</comment>
<feature type="disulfide bond" evidence="10">
    <location>
        <begin position="830"/>
        <end position="847"/>
    </location>
</feature>
<dbReference type="GO" id="GO:0005604">
    <property type="term" value="C:basement membrane"/>
    <property type="evidence" value="ECO:0007669"/>
    <property type="project" value="UniProtKB-SubCell"/>
</dbReference>
<dbReference type="SMART" id="SM00180">
    <property type="entry name" value="EGF_Lam"/>
    <property type="match status" value="15"/>
</dbReference>
<dbReference type="Gene3D" id="2.60.120.260">
    <property type="entry name" value="Galactose-binding domain-like"/>
    <property type="match status" value="1"/>
</dbReference>
<feature type="disulfide bond" evidence="10">
    <location>
        <begin position="878"/>
        <end position="895"/>
    </location>
</feature>
<dbReference type="PROSITE" id="PS51115">
    <property type="entry name" value="LAMININ_IVA"/>
    <property type="match status" value="1"/>
</dbReference>
<reference evidence="18" key="3">
    <citation type="submission" date="2015-06" db="UniProtKB">
        <authorList>
            <consortium name="EnsemblMetazoa"/>
        </authorList>
    </citation>
    <scope>IDENTIFICATION</scope>
</reference>
<evidence type="ECO:0000259" key="13">
    <source>
        <dbReference type="PROSITE" id="PS50025"/>
    </source>
</evidence>
<evidence type="ECO:0000313" key="18">
    <source>
        <dbReference type="EnsemblMetazoa" id="CapteP192888"/>
    </source>
</evidence>
<dbReference type="SMART" id="SM00181">
    <property type="entry name" value="EGF"/>
    <property type="match status" value="7"/>
</dbReference>
<dbReference type="SUPFAM" id="SSF49785">
    <property type="entry name" value="Galactose-binding domain-like"/>
    <property type="match status" value="1"/>
</dbReference>
<feature type="disulfide bond" evidence="10">
    <location>
        <begin position="418"/>
        <end position="427"/>
    </location>
</feature>
<keyword evidence="8" id="KW-0325">Glycoprotein</keyword>
<protein>
    <recommendedName>
        <fullName evidence="20">Laminin EGF-like domain-containing protein</fullName>
    </recommendedName>
</protein>
<feature type="domain" description="Laminin EGF-like" evidence="14">
    <location>
        <begin position="734"/>
        <end position="781"/>
    </location>
</feature>
<feature type="signal peptide" evidence="12">
    <location>
        <begin position="1"/>
        <end position="20"/>
    </location>
</feature>
<dbReference type="GO" id="GO:0009887">
    <property type="term" value="P:animal organ morphogenesis"/>
    <property type="evidence" value="ECO:0007669"/>
    <property type="project" value="TreeGrafter"/>
</dbReference>